<dbReference type="EMBL" id="SMAN01000004">
    <property type="protein sequence ID" value="TCT24987.1"/>
    <property type="molecule type" value="Genomic_DNA"/>
</dbReference>
<keyword evidence="1" id="KW-0812">Transmembrane</keyword>
<evidence type="ECO:0000313" key="2">
    <source>
        <dbReference type="EMBL" id="TCT24987.1"/>
    </source>
</evidence>
<dbReference type="PANTHER" id="PTHR35335:SF1">
    <property type="entry name" value="UPF0716 PROTEIN FXSA"/>
    <property type="match status" value="1"/>
</dbReference>
<sequence>MFRMLFLLIVVMSAIEIGVFLWVGQLWGVGFVVFGIILTGIAGAWLAKKQGLETVERAREQLSYGRIPAGEIVDGICILIGAVLLMTPGFVTDIIGFLLLFPVSRIPFKNVLKQWIKSMINRGNITIFRR</sequence>
<dbReference type="Pfam" id="PF04186">
    <property type="entry name" value="FxsA"/>
    <property type="match status" value="1"/>
</dbReference>
<name>A0A4R3N8R9_9BACI</name>
<dbReference type="AlphaFoldDB" id="A0A4R3N8R9"/>
<keyword evidence="1" id="KW-1133">Transmembrane helix</keyword>
<evidence type="ECO:0000313" key="3">
    <source>
        <dbReference type="Proteomes" id="UP000294650"/>
    </source>
</evidence>
<keyword evidence="3" id="KW-1185">Reference proteome</keyword>
<feature type="transmembrane region" description="Helical" evidence="1">
    <location>
        <begin position="94"/>
        <end position="112"/>
    </location>
</feature>
<dbReference type="PANTHER" id="PTHR35335">
    <property type="entry name" value="UPF0716 PROTEIN FXSA"/>
    <property type="match status" value="1"/>
</dbReference>
<dbReference type="NCBIfam" id="NF008528">
    <property type="entry name" value="PRK11463.1-2"/>
    <property type="match status" value="1"/>
</dbReference>
<evidence type="ECO:0000256" key="1">
    <source>
        <dbReference type="SAM" id="Phobius"/>
    </source>
</evidence>
<organism evidence="2 3">
    <name type="scientific">Melghiribacillus thermohalophilus</name>
    <dbReference type="NCBI Taxonomy" id="1324956"/>
    <lineage>
        <taxon>Bacteria</taxon>
        <taxon>Bacillati</taxon>
        <taxon>Bacillota</taxon>
        <taxon>Bacilli</taxon>
        <taxon>Bacillales</taxon>
        <taxon>Bacillaceae</taxon>
        <taxon>Melghiribacillus</taxon>
    </lineage>
</organism>
<dbReference type="Proteomes" id="UP000294650">
    <property type="component" value="Unassembled WGS sequence"/>
</dbReference>
<reference evidence="2 3" key="1">
    <citation type="submission" date="2019-03" db="EMBL/GenBank/DDBJ databases">
        <title>Genomic Encyclopedia of Type Strains, Phase IV (KMG-IV): sequencing the most valuable type-strain genomes for metagenomic binning, comparative biology and taxonomic classification.</title>
        <authorList>
            <person name="Goeker M."/>
        </authorList>
    </citation>
    <scope>NUCLEOTIDE SEQUENCE [LARGE SCALE GENOMIC DNA]</scope>
    <source>
        <strain evidence="2 3">DSM 25894</strain>
    </source>
</reference>
<keyword evidence="1" id="KW-0472">Membrane</keyword>
<accession>A0A4R3N8R9</accession>
<feature type="transmembrane region" description="Helical" evidence="1">
    <location>
        <begin position="29"/>
        <end position="47"/>
    </location>
</feature>
<dbReference type="RefSeq" id="WP_132371153.1">
    <property type="nucleotide sequence ID" value="NZ_SMAN01000004.1"/>
</dbReference>
<dbReference type="OrthoDB" id="9792788at2"/>
<dbReference type="GO" id="GO:0016020">
    <property type="term" value="C:membrane"/>
    <property type="evidence" value="ECO:0007669"/>
    <property type="project" value="InterPro"/>
</dbReference>
<dbReference type="InterPro" id="IPR007313">
    <property type="entry name" value="FxsA"/>
</dbReference>
<feature type="transmembrane region" description="Helical" evidence="1">
    <location>
        <begin position="68"/>
        <end position="88"/>
    </location>
</feature>
<gene>
    <name evidence="2" type="ORF">EDD68_10454</name>
</gene>
<protein>
    <submittedName>
        <fullName evidence="2">UPF0716 protein FxsA</fullName>
    </submittedName>
</protein>
<feature type="transmembrane region" description="Helical" evidence="1">
    <location>
        <begin position="5"/>
        <end position="23"/>
    </location>
</feature>
<proteinExistence type="predicted"/>
<comment type="caution">
    <text evidence="2">The sequence shown here is derived from an EMBL/GenBank/DDBJ whole genome shotgun (WGS) entry which is preliminary data.</text>
</comment>